<keyword evidence="2" id="KW-1185">Reference proteome</keyword>
<dbReference type="PANTHER" id="PTHR15608:SF0">
    <property type="entry name" value="HIV TAT-SPECIFIC FACTOR 1"/>
    <property type="match status" value="1"/>
</dbReference>
<dbReference type="EMBL" id="JABCRI010000014">
    <property type="protein sequence ID" value="KAF8393811.1"/>
    <property type="molecule type" value="Genomic_DNA"/>
</dbReference>
<name>A0A835D8G0_TETSI</name>
<protein>
    <submittedName>
        <fullName evidence="1">Uncharacterized protein</fullName>
    </submittedName>
</protein>
<evidence type="ECO:0000313" key="2">
    <source>
        <dbReference type="Proteomes" id="UP000655225"/>
    </source>
</evidence>
<organism evidence="1 2">
    <name type="scientific">Tetracentron sinense</name>
    <name type="common">Spur-leaf</name>
    <dbReference type="NCBI Taxonomy" id="13715"/>
    <lineage>
        <taxon>Eukaryota</taxon>
        <taxon>Viridiplantae</taxon>
        <taxon>Streptophyta</taxon>
        <taxon>Embryophyta</taxon>
        <taxon>Tracheophyta</taxon>
        <taxon>Spermatophyta</taxon>
        <taxon>Magnoliopsida</taxon>
        <taxon>Trochodendrales</taxon>
        <taxon>Trochodendraceae</taxon>
        <taxon>Tetracentron</taxon>
    </lineage>
</organism>
<dbReference type="GO" id="GO:0005684">
    <property type="term" value="C:U2-type spliceosomal complex"/>
    <property type="evidence" value="ECO:0007669"/>
    <property type="project" value="TreeGrafter"/>
</dbReference>
<accession>A0A835D8G0</accession>
<gene>
    <name evidence="1" type="ORF">HHK36_020009</name>
</gene>
<comment type="caution">
    <text evidence="1">The sequence shown here is derived from an EMBL/GenBank/DDBJ whole genome shotgun (WGS) entry which is preliminary data.</text>
</comment>
<dbReference type="AlphaFoldDB" id="A0A835D8G0"/>
<proteinExistence type="predicted"/>
<evidence type="ECO:0000313" key="1">
    <source>
        <dbReference type="EMBL" id="KAF8393811.1"/>
    </source>
</evidence>
<dbReference type="PANTHER" id="PTHR15608">
    <property type="entry name" value="SPLICING FACTOR U2AF-ASSOCIATED PROTEIN 2"/>
    <property type="match status" value="1"/>
</dbReference>
<dbReference type="OrthoDB" id="10258585at2759"/>
<dbReference type="GO" id="GO:0003723">
    <property type="term" value="F:RNA binding"/>
    <property type="evidence" value="ECO:0007669"/>
    <property type="project" value="TreeGrafter"/>
</dbReference>
<reference evidence="1 2" key="1">
    <citation type="submission" date="2020-04" db="EMBL/GenBank/DDBJ databases">
        <title>Plant Genome Project.</title>
        <authorList>
            <person name="Zhang R.-G."/>
        </authorList>
    </citation>
    <scope>NUCLEOTIDE SEQUENCE [LARGE SCALE GENOMIC DNA]</scope>
    <source>
        <strain evidence="1">YNK0</strain>
        <tissue evidence="1">Leaf</tissue>
    </source>
</reference>
<sequence>MVRSYPVALSPPVPAKFDGLDSDPLLLEFPFRRYGFGFSFQRKLGDVAEYSEPVVEGERSPQDQPDAPSDFSSVHHLPFDLAIEPSTYLFEHMLLWSEGRSDWMPLSELFNGTSLRGSDNSTAEVEEAEADVLKHGSTSDGEEQFIDDDRCTHNWYLGLRAWVPQVAFAYHFDNTFCSGEQYGVQEMTFLEEEEVFRTVKVADTSVKEEANGASEGSGSKTWSKEANSWFDLKVNTHVYVTELPDDVTAEEEANSWFDLEVNTHVYVTELPDDDTAEEGRESSKFMMLGLMIVCGWGLKGETIFDFILWSGLT</sequence>
<dbReference type="GO" id="GO:0005686">
    <property type="term" value="C:U2 snRNP"/>
    <property type="evidence" value="ECO:0007669"/>
    <property type="project" value="TreeGrafter"/>
</dbReference>
<dbReference type="Proteomes" id="UP000655225">
    <property type="component" value="Unassembled WGS sequence"/>
</dbReference>
<dbReference type="InterPro" id="IPR034393">
    <property type="entry name" value="TatSF1-like"/>
</dbReference>